<dbReference type="Pfam" id="PF13356">
    <property type="entry name" value="Arm-DNA-bind_3"/>
    <property type="match status" value="1"/>
</dbReference>
<dbReference type="CDD" id="cd00801">
    <property type="entry name" value="INT_P4_C"/>
    <property type="match status" value="1"/>
</dbReference>
<dbReference type="Gene3D" id="3.30.160.390">
    <property type="entry name" value="Integrase, DNA-binding domain"/>
    <property type="match status" value="1"/>
</dbReference>
<evidence type="ECO:0000259" key="5">
    <source>
        <dbReference type="PROSITE" id="PS51898"/>
    </source>
</evidence>
<dbReference type="SUPFAM" id="SSF56349">
    <property type="entry name" value="DNA breaking-rejoining enzymes"/>
    <property type="match status" value="1"/>
</dbReference>
<comment type="similarity">
    <text evidence="1">Belongs to the 'phage' integrase family.</text>
</comment>
<dbReference type="RefSeq" id="WP_102075226.1">
    <property type="nucleotide sequence ID" value="NZ_PDNW01000018.1"/>
</dbReference>
<keyword evidence="2" id="KW-0229">DNA integration</keyword>
<accession>A0A2N4U0Q1</accession>
<name>A0A2N4U0Q1_9BURK</name>
<dbReference type="Gene3D" id="1.10.443.10">
    <property type="entry name" value="Intergrase catalytic core"/>
    <property type="match status" value="1"/>
</dbReference>
<sequence length="469" mass="52645">MDGYRNPPKSIAFVPFFVYLINKVHKEALRMPKLATPLTALAAKKYKPKATDYSVPDGNGLYLLVAASGKKSWQVRYKTPEGKGLRVTIGDYGDISTDGPAPMLTLQDARSRADEVHLAARTHQPIIGVRVGKQLARQNKTLEELEREQQESTARARSFAVVSEAWLKLYEPTVVNSTYSKARLIIQDYLQPRIGTVDMAILSRKDVVPIIREMGGTVPSLARTVPRYVNMLVEYCIDEEIRPEHTQLTFTSVTRKLPKSGKLPAALDEERLGALLRAIHGYENIVIRRALLLCAWTAHRPGIIATARWSEINLKRAEWAVPALEEGQFKGNGEAIRRMKLGVEHVVSLPRQALAMLQEMKAISGGAEYVFPATGKVRNPHTHRDALSRALRLMGFQGKHCTHGFRATLRTMARERLGLERDELEAQLAHTKRSANGDSYDRTTFTAQRVKIMQAWADYLDEMAFDNGH</sequence>
<dbReference type="Gene3D" id="1.10.150.130">
    <property type="match status" value="1"/>
</dbReference>
<dbReference type="InterPro" id="IPR002104">
    <property type="entry name" value="Integrase_catalytic"/>
</dbReference>
<dbReference type="PANTHER" id="PTHR30629">
    <property type="entry name" value="PROPHAGE INTEGRASE"/>
    <property type="match status" value="1"/>
</dbReference>
<dbReference type="Pfam" id="PF00589">
    <property type="entry name" value="Phage_integrase"/>
    <property type="match status" value="1"/>
</dbReference>
<keyword evidence="4" id="KW-0233">DNA recombination</keyword>
<evidence type="ECO:0000313" key="7">
    <source>
        <dbReference type="Proteomes" id="UP000234190"/>
    </source>
</evidence>
<dbReference type="EMBL" id="PDNW01000018">
    <property type="protein sequence ID" value="PLC48591.1"/>
    <property type="molecule type" value="Genomic_DNA"/>
</dbReference>
<dbReference type="InterPro" id="IPR038488">
    <property type="entry name" value="Integrase_DNA-bd_sf"/>
</dbReference>
<keyword evidence="7" id="KW-1185">Reference proteome</keyword>
<dbReference type="InterPro" id="IPR050808">
    <property type="entry name" value="Phage_Integrase"/>
</dbReference>
<organism evidence="6 7">
    <name type="scientific">Pollutimonas subterranea</name>
    <dbReference type="NCBI Taxonomy" id="2045210"/>
    <lineage>
        <taxon>Bacteria</taxon>
        <taxon>Pseudomonadati</taxon>
        <taxon>Pseudomonadota</taxon>
        <taxon>Betaproteobacteria</taxon>
        <taxon>Burkholderiales</taxon>
        <taxon>Alcaligenaceae</taxon>
        <taxon>Pollutimonas</taxon>
    </lineage>
</organism>
<dbReference type="InterPro" id="IPR011010">
    <property type="entry name" value="DNA_brk_join_enz"/>
</dbReference>
<evidence type="ECO:0000256" key="3">
    <source>
        <dbReference type="ARBA" id="ARBA00023125"/>
    </source>
</evidence>
<dbReference type="PANTHER" id="PTHR30629:SF2">
    <property type="entry name" value="PROPHAGE INTEGRASE INTS-RELATED"/>
    <property type="match status" value="1"/>
</dbReference>
<evidence type="ECO:0000256" key="1">
    <source>
        <dbReference type="ARBA" id="ARBA00008857"/>
    </source>
</evidence>
<dbReference type="InterPro" id="IPR013762">
    <property type="entry name" value="Integrase-like_cat_sf"/>
</dbReference>
<protein>
    <submittedName>
        <fullName evidence="6">Integrase</fullName>
    </submittedName>
</protein>
<dbReference type="GO" id="GO:0003677">
    <property type="term" value="F:DNA binding"/>
    <property type="evidence" value="ECO:0007669"/>
    <property type="project" value="UniProtKB-KW"/>
</dbReference>
<dbReference type="AlphaFoldDB" id="A0A2N4U0Q1"/>
<dbReference type="OrthoDB" id="9775880at2"/>
<keyword evidence="3" id="KW-0238">DNA-binding</keyword>
<evidence type="ECO:0000256" key="4">
    <source>
        <dbReference type="ARBA" id="ARBA00023172"/>
    </source>
</evidence>
<dbReference type="InterPro" id="IPR025166">
    <property type="entry name" value="Integrase_DNA_bind_dom"/>
</dbReference>
<dbReference type="Proteomes" id="UP000234190">
    <property type="component" value="Unassembled WGS sequence"/>
</dbReference>
<proteinExistence type="inferred from homology"/>
<evidence type="ECO:0000256" key="2">
    <source>
        <dbReference type="ARBA" id="ARBA00022908"/>
    </source>
</evidence>
<dbReference type="InterPro" id="IPR010998">
    <property type="entry name" value="Integrase_recombinase_N"/>
</dbReference>
<evidence type="ECO:0000313" key="6">
    <source>
        <dbReference type="EMBL" id="PLC48591.1"/>
    </source>
</evidence>
<reference evidence="6 7" key="1">
    <citation type="submission" date="2017-10" db="EMBL/GenBank/DDBJ databases">
        <title>Two draft genome sequences of Pusillimonas sp. strains isolated from a nitrate- and radionuclide-contaminated groundwater in Russia.</title>
        <authorList>
            <person name="Grouzdev D.S."/>
            <person name="Tourova T.P."/>
            <person name="Goeva M.A."/>
            <person name="Babich T.L."/>
            <person name="Sokolova D.S."/>
            <person name="Abdullin R."/>
            <person name="Poltaraus A.B."/>
            <person name="Toshchakov S.V."/>
            <person name="Nazina T.N."/>
        </authorList>
    </citation>
    <scope>NUCLEOTIDE SEQUENCE [LARGE SCALE GENOMIC DNA]</scope>
    <source>
        <strain evidence="6 7">JR1/69-3-13</strain>
    </source>
</reference>
<gene>
    <name evidence="6" type="ORF">CR159_17355</name>
</gene>
<comment type="caution">
    <text evidence="6">The sequence shown here is derived from an EMBL/GenBank/DDBJ whole genome shotgun (WGS) entry which is preliminary data.</text>
</comment>
<dbReference type="GO" id="GO:0015074">
    <property type="term" value="P:DNA integration"/>
    <property type="evidence" value="ECO:0007669"/>
    <property type="project" value="UniProtKB-KW"/>
</dbReference>
<feature type="domain" description="Tyr recombinase" evidence="5">
    <location>
        <begin position="262"/>
        <end position="453"/>
    </location>
</feature>
<dbReference type="PROSITE" id="PS51898">
    <property type="entry name" value="TYR_RECOMBINASE"/>
    <property type="match status" value="1"/>
</dbReference>
<dbReference type="GO" id="GO:0006310">
    <property type="term" value="P:DNA recombination"/>
    <property type="evidence" value="ECO:0007669"/>
    <property type="project" value="UniProtKB-KW"/>
</dbReference>